<dbReference type="Proteomes" id="UP000198598">
    <property type="component" value="Unassembled WGS sequence"/>
</dbReference>
<gene>
    <name evidence="2" type="ORF">SAMN05216167_106109</name>
</gene>
<dbReference type="EMBL" id="FOLQ01000006">
    <property type="protein sequence ID" value="SFD65297.1"/>
    <property type="molecule type" value="Genomic_DNA"/>
</dbReference>
<evidence type="ECO:0000313" key="2">
    <source>
        <dbReference type="EMBL" id="SFD65297.1"/>
    </source>
</evidence>
<sequence length="329" mass="35358">MKQGFTSCLSLLLGLLAIVSKAQNVAGYWLGITYPTDPNQIVYNYTMTLTQTGSTLGGTAQTSVPDVPFGGVAYLSGQVTPSFVTFSEADKNGSTEIKDLCFWRGKLMYNPADESLIGTYESIANGTTCEDSSGGKVELYRIVLKSGTRFCKGSPVNLVVTGKNIKWYSSRAKTSVLATGNTYSPKPGTYTLVAKDGTGCTIKQNISVAPRTGPQLEDVQTTPEECGKENGVISVAGSRVTGPTDYSLDGQTYQRSADFSGLKAGNYVITARDTNNCVVTQSVLIELDCPRIVYIPTAFSPNADQINDVFTTHFAFPSVTVSRFTVYDR</sequence>
<proteinExistence type="predicted"/>
<organism evidence="2 3">
    <name type="scientific">Spirosoma endophyticum</name>
    <dbReference type="NCBI Taxonomy" id="662367"/>
    <lineage>
        <taxon>Bacteria</taxon>
        <taxon>Pseudomonadati</taxon>
        <taxon>Bacteroidota</taxon>
        <taxon>Cytophagia</taxon>
        <taxon>Cytophagales</taxon>
        <taxon>Cytophagaceae</taxon>
        <taxon>Spirosoma</taxon>
    </lineage>
</organism>
<dbReference type="STRING" id="662367.SAMN05216167_106109"/>
<feature type="signal peptide" evidence="1">
    <location>
        <begin position="1"/>
        <end position="22"/>
    </location>
</feature>
<evidence type="ECO:0000313" key="3">
    <source>
        <dbReference type="Proteomes" id="UP000198598"/>
    </source>
</evidence>
<name>A0A1I1U3B7_9BACT</name>
<dbReference type="RefSeq" id="WP_245776698.1">
    <property type="nucleotide sequence ID" value="NZ_FOLQ01000006.1"/>
</dbReference>
<evidence type="ECO:0000256" key="1">
    <source>
        <dbReference type="SAM" id="SignalP"/>
    </source>
</evidence>
<reference evidence="2 3" key="1">
    <citation type="submission" date="2016-10" db="EMBL/GenBank/DDBJ databases">
        <authorList>
            <person name="de Groot N.N."/>
        </authorList>
    </citation>
    <scope>NUCLEOTIDE SEQUENCE [LARGE SCALE GENOMIC DNA]</scope>
    <source>
        <strain evidence="2 3">DSM 26130</strain>
    </source>
</reference>
<dbReference type="AlphaFoldDB" id="A0A1I1U3B7"/>
<evidence type="ECO:0008006" key="4">
    <source>
        <dbReference type="Google" id="ProtNLM"/>
    </source>
</evidence>
<accession>A0A1I1U3B7</accession>
<keyword evidence="3" id="KW-1185">Reference proteome</keyword>
<feature type="chain" id="PRO_5011452683" description="SprB repeat-containing protein" evidence="1">
    <location>
        <begin position="23"/>
        <end position="329"/>
    </location>
</feature>
<keyword evidence="1" id="KW-0732">Signal</keyword>
<protein>
    <recommendedName>
        <fullName evidence="4">SprB repeat-containing protein</fullName>
    </recommendedName>
</protein>